<comment type="caution">
    <text evidence="2">The sequence shown here is derived from an EMBL/GenBank/DDBJ whole genome shotgun (WGS) entry which is preliminary data.</text>
</comment>
<feature type="region of interest" description="Disordered" evidence="1">
    <location>
        <begin position="304"/>
        <end position="335"/>
    </location>
</feature>
<organism evidence="2 3">
    <name type="scientific">Pseudonocardia abyssalis</name>
    <dbReference type="NCBI Taxonomy" id="2792008"/>
    <lineage>
        <taxon>Bacteria</taxon>
        <taxon>Bacillati</taxon>
        <taxon>Actinomycetota</taxon>
        <taxon>Actinomycetes</taxon>
        <taxon>Pseudonocardiales</taxon>
        <taxon>Pseudonocardiaceae</taxon>
        <taxon>Pseudonocardia</taxon>
    </lineage>
</organism>
<dbReference type="EMBL" id="JADQDK010000001">
    <property type="protein sequence ID" value="MBW0134465.1"/>
    <property type="molecule type" value="Genomic_DNA"/>
</dbReference>
<proteinExistence type="predicted"/>
<dbReference type="Proteomes" id="UP000694287">
    <property type="component" value="Unassembled WGS sequence"/>
</dbReference>
<protein>
    <recommendedName>
        <fullName evidence="4">DUF559 domain-containing protein</fullName>
    </recommendedName>
</protein>
<dbReference type="RefSeq" id="WP_218615974.1">
    <property type="nucleotide sequence ID" value="NZ_JADQDK010000001.1"/>
</dbReference>
<name>A0ABS6UQG3_9PSEU</name>
<keyword evidence="3" id="KW-1185">Reference proteome</keyword>
<evidence type="ECO:0000313" key="3">
    <source>
        <dbReference type="Proteomes" id="UP000694287"/>
    </source>
</evidence>
<evidence type="ECO:0008006" key="4">
    <source>
        <dbReference type="Google" id="ProtNLM"/>
    </source>
</evidence>
<evidence type="ECO:0000313" key="2">
    <source>
        <dbReference type="EMBL" id="MBW0134465.1"/>
    </source>
</evidence>
<evidence type="ECO:0000256" key="1">
    <source>
        <dbReference type="SAM" id="MobiDB-lite"/>
    </source>
</evidence>
<reference evidence="2 3" key="1">
    <citation type="submission" date="2020-11" db="EMBL/GenBank/DDBJ databases">
        <title>Pseudonocardia abyssalis sp. nov. and Pseudonocardia oceani sp. nov., description and phylogenomic analysis of two novel actinomycetes isolated from the deep Southern Ocean.</title>
        <authorList>
            <person name="Parra J."/>
        </authorList>
    </citation>
    <scope>NUCLEOTIDE SEQUENCE [LARGE SCALE GENOMIC DNA]</scope>
    <source>
        <strain evidence="2 3">KRD-168</strain>
    </source>
</reference>
<sequence>MRRKSGPDRAAIWAASRGGVITARTLVALGVPESTVYHRCRDGGPWQRLAPGVVLLSTGPPTSDQLVVAALLHGGTDAVLTGLEACRRHRIRRGPSSGGSLQLLVPHTRQVRNTWFLRIDRTRRLPHPVYRGRIPLAPVARAVADAVRLLRSEREIAELFSDAVQKNLCTVAQLVTELDAGGQHGSATPRRVLRDVRDGVRSAAELDAKRLWSRSGLPEPWWNAPVHDAAGRFLGIADAWWDDVALVWEINSYQWHLAPEDYAREQEKRARFTAVGVAVLPTLPTRLRTQPREVLAELRASYTAAGARPRPAVLAERTNPSPPSQWGGSAPTWLE</sequence>
<gene>
    <name evidence="2" type="ORF">I4I81_09365</name>
</gene>
<accession>A0ABS6UQG3</accession>